<dbReference type="InterPro" id="IPR000868">
    <property type="entry name" value="Isochorismatase-like_dom"/>
</dbReference>
<dbReference type="AlphaFoldDB" id="A0A4S4KZH5"/>
<evidence type="ECO:0000256" key="3">
    <source>
        <dbReference type="ARBA" id="ARBA00022723"/>
    </source>
</evidence>
<dbReference type="SUPFAM" id="SSF52499">
    <property type="entry name" value="Isochorismatase-like hydrolases"/>
    <property type="match status" value="1"/>
</dbReference>
<dbReference type="Pfam" id="PF00857">
    <property type="entry name" value="Isochorismatase"/>
    <property type="match status" value="1"/>
</dbReference>
<dbReference type="EC" id="3.5.1.19" evidence="6"/>
<gene>
    <name evidence="9" type="ORF">EW145_g5621</name>
</gene>
<dbReference type="Proteomes" id="UP000308199">
    <property type="component" value="Unassembled WGS sequence"/>
</dbReference>
<proteinExistence type="inferred from homology"/>
<dbReference type="InterPro" id="IPR052347">
    <property type="entry name" value="Isochorismatase_Nicotinamidase"/>
</dbReference>
<keyword evidence="3" id="KW-0479">Metal-binding</keyword>
<evidence type="ECO:0000256" key="4">
    <source>
        <dbReference type="ARBA" id="ARBA00022801"/>
    </source>
</evidence>
<evidence type="ECO:0000256" key="5">
    <source>
        <dbReference type="ARBA" id="ARBA00037900"/>
    </source>
</evidence>
<name>A0A4S4KZH5_9AGAM</name>
<evidence type="ECO:0000256" key="7">
    <source>
        <dbReference type="ARBA" id="ARBA00043224"/>
    </source>
</evidence>
<reference evidence="9 10" key="1">
    <citation type="submission" date="2019-02" db="EMBL/GenBank/DDBJ databases">
        <title>Genome sequencing of the rare red list fungi Phellinidium pouzarii.</title>
        <authorList>
            <person name="Buettner E."/>
            <person name="Kellner H."/>
        </authorList>
    </citation>
    <scope>NUCLEOTIDE SEQUENCE [LARGE SCALE GENOMIC DNA]</scope>
    <source>
        <strain evidence="9 10">DSM 108285</strain>
    </source>
</reference>
<dbReference type="InterPro" id="IPR036380">
    <property type="entry name" value="Isochorismatase-like_sf"/>
</dbReference>
<organism evidence="9 10">
    <name type="scientific">Phellinidium pouzarii</name>
    <dbReference type="NCBI Taxonomy" id="167371"/>
    <lineage>
        <taxon>Eukaryota</taxon>
        <taxon>Fungi</taxon>
        <taxon>Dikarya</taxon>
        <taxon>Basidiomycota</taxon>
        <taxon>Agaricomycotina</taxon>
        <taxon>Agaricomycetes</taxon>
        <taxon>Hymenochaetales</taxon>
        <taxon>Hymenochaetaceae</taxon>
        <taxon>Phellinidium</taxon>
    </lineage>
</organism>
<dbReference type="GO" id="GO:0019363">
    <property type="term" value="P:pyridine nucleotide biosynthetic process"/>
    <property type="evidence" value="ECO:0007669"/>
    <property type="project" value="UniProtKB-KW"/>
</dbReference>
<evidence type="ECO:0000256" key="2">
    <source>
        <dbReference type="ARBA" id="ARBA00022642"/>
    </source>
</evidence>
<accession>A0A4S4KZH5</accession>
<feature type="domain" description="Isochorismatase-like" evidence="8">
    <location>
        <begin position="182"/>
        <end position="231"/>
    </location>
</feature>
<dbReference type="PANTHER" id="PTHR11080:SF2">
    <property type="entry name" value="LD05707P"/>
    <property type="match status" value="1"/>
</dbReference>
<evidence type="ECO:0000313" key="9">
    <source>
        <dbReference type="EMBL" id="THH04304.1"/>
    </source>
</evidence>
<dbReference type="Gene3D" id="3.40.50.850">
    <property type="entry name" value="Isochorismatase-like"/>
    <property type="match status" value="2"/>
</dbReference>
<dbReference type="GO" id="GO:0008936">
    <property type="term" value="F:nicotinamidase activity"/>
    <property type="evidence" value="ECO:0007669"/>
    <property type="project" value="UniProtKB-EC"/>
</dbReference>
<keyword evidence="10" id="KW-1185">Reference proteome</keyword>
<comment type="caution">
    <text evidence="9">The sequence shown here is derived from an EMBL/GenBank/DDBJ whole genome shotgun (WGS) entry which is preliminary data.</text>
</comment>
<sequence length="239" mass="25266">MEQTPSEAAALLIVDVQYDFLPGGALAVPNGDDVLPVVRALLKGKWNFVAASQVGTYNSIYLVFTLPPGAALHLRSSDDLTSVIQPLKHTHTHTQDYHPPGHVSFASTHGKEPFTTLDVPYPYAGKDGAPKTISQLLWPDHCIQGTHGAEIDETVLDALQPWLDAGKGIIVQKGTNPAVDAYSAFASTPGPGVPVPSTSLAASLRAHNISTLYIAGLATDYCVRASALDARSVELGLAH</sequence>
<dbReference type="GO" id="GO:0046872">
    <property type="term" value="F:metal ion binding"/>
    <property type="evidence" value="ECO:0007669"/>
    <property type="project" value="UniProtKB-KW"/>
</dbReference>
<evidence type="ECO:0000256" key="1">
    <source>
        <dbReference type="ARBA" id="ARBA00006336"/>
    </source>
</evidence>
<comment type="pathway">
    <text evidence="5">Cofactor biosynthesis; nicotinate biosynthesis; nicotinate from nicotinamide: step 1/1.</text>
</comment>
<evidence type="ECO:0000259" key="8">
    <source>
        <dbReference type="Pfam" id="PF00857"/>
    </source>
</evidence>
<feature type="non-terminal residue" evidence="9">
    <location>
        <position position="239"/>
    </location>
</feature>
<evidence type="ECO:0000313" key="10">
    <source>
        <dbReference type="Proteomes" id="UP000308199"/>
    </source>
</evidence>
<dbReference type="PANTHER" id="PTHR11080">
    <property type="entry name" value="PYRAZINAMIDASE/NICOTINAMIDASE"/>
    <property type="match status" value="1"/>
</dbReference>
<dbReference type="EMBL" id="SGPK01000357">
    <property type="protein sequence ID" value="THH04304.1"/>
    <property type="molecule type" value="Genomic_DNA"/>
</dbReference>
<protein>
    <recommendedName>
        <fullName evidence="6">nicotinamidase</fullName>
        <ecNumber evidence="6">3.5.1.19</ecNumber>
    </recommendedName>
    <alternativeName>
        <fullName evidence="7">Nicotinamide deamidase</fullName>
    </alternativeName>
</protein>
<evidence type="ECO:0000256" key="6">
    <source>
        <dbReference type="ARBA" id="ARBA00039017"/>
    </source>
</evidence>
<comment type="similarity">
    <text evidence="1">Belongs to the isochorismatase family.</text>
</comment>
<keyword evidence="4" id="KW-0378">Hydrolase</keyword>
<dbReference type="OrthoDB" id="1739143at2759"/>
<keyword evidence="2" id="KW-0662">Pyridine nucleotide biosynthesis</keyword>